<organism evidence="2 3">
    <name type="scientific">Mycolicibacterium frederiksbergense</name>
    <dbReference type="NCBI Taxonomy" id="117567"/>
    <lineage>
        <taxon>Bacteria</taxon>
        <taxon>Bacillati</taxon>
        <taxon>Actinomycetota</taxon>
        <taxon>Actinomycetes</taxon>
        <taxon>Mycobacteriales</taxon>
        <taxon>Mycobacteriaceae</taxon>
        <taxon>Mycolicibacterium</taxon>
    </lineage>
</organism>
<keyword evidence="3" id="KW-1185">Reference proteome</keyword>
<reference evidence="2 3" key="1">
    <citation type="submission" date="2023-04" db="EMBL/GenBank/DDBJ databases">
        <title>Forest soil microbial communities from Buena Vista Peninsula, Colon Province, Panama.</title>
        <authorList>
            <person name="Bouskill N."/>
        </authorList>
    </citation>
    <scope>NUCLEOTIDE SEQUENCE [LARGE SCALE GENOMIC DNA]</scope>
    <source>
        <strain evidence="2 3">AC80</strain>
    </source>
</reference>
<comment type="caution">
    <text evidence="2">The sequence shown here is derived from an EMBL/GenBank/DDBJ whole genome shotgun (WGS) entry which is preliminary data.</text>
</comment>
<feature type="transmembrane region" description="Helical" evidence="1">
    <location>
        <begin position="6"/>
        <end position="27"/>
    </location>
</feature>
<keyword evidence="1" id="KW-0472">Membrane</keyword>
<keyword evidence="1" id="KW-1133">Transmembrane helix</keyword>
<evidence type="ECO:0000313" key="2">
    <source>
        <dbReference type="EMBL" id="MDH6194275.1"/>
    </source>
</evidence>
<evidence type="ECO:0000256" key="1">
    <source>
        <dbReference type="SAM" id="Phobius"/>
    </source>
</evidence>
<sequence>MADSAYVLWPLVIVNTALFVAFGLSFFHPRTHRDWRAMGAYTAFLVALFTEMYGFPLTVDLPASRSDRGRAAVG</sequence>
<proteinExistence type="predicted"/>
<protein>
    <recommendedName>
        <fullName evidence="4">Isoprenylcysteine carboxyl methyltransferase</fullName>
    </recommendedName>
</protein>
<feature type="transmembrane region" description="Helical" evidence="1">
    <location>
        <begin position="39"/>
        <end position="59"/>
    </location>
</feature>
<keyword evidence="1" id="KW-0812">Transmembrane</keyword>
<evidence type="ECO:0000313" key="3">
    <source>
        <dbReference type="Proteomes" id="UP001160130"/>
    </source>
</evidence>
<accession>A0ABT6KWC0</accession>
<gene>
    <name evidence="2" type="ORF">M2272_000896</name>
</gene>
<dbReference type="Proteomes" id="UP001160130">
    <property type="component" value="Unassembled WGS sequence"/>
</dbReference>
<evidence type="ECO:0008006" key="4">
    <source>
        <dbReference type="Google" id="ProtNLM"/>
    </source>
</evidence>
<name>A0ABT6KWC0_9MYCO</name>
<dbReference type="EMBL" id="JARXVE010000001">
    <property type="protein sequence ID" value="MDH6194275.1"/>
    <property type="molecule type" value="Genomic_DNA"/>
</dbReference>